<dbReference type="AlphaFoldDB" id="A0A1I2M7C1"/>
<organism evidence="1 2">
    <name type="scientific">Clostridium cadaveris</name>
    <dbReference type="NCBI Taxonomy" id="1529"/>
    <lineage>
        <taxon>Bacteria</taxon>
        <taxon>Bacillati</taxon>
        <taxon>Bacillota</taxon>
        <taxon>Clostridia</taxon>
        <taxon>Eubacteriales</taxon>
        <taxon>Clostridiaceae</taxon>
        <taxon>Clostridium</taxon>
    </lineage>
</organism>
<evidence type="ECO:0000313" key="2">
    <source>
        <dbReference type="Proteomes" id="UP000182135"/>
    </source>
</evidence>
<sequence length="113" mass="13093">MKQIYKCTQMKLMNEYPIEVMKEVKEIVNIINKNYGVNRNIKLDLGGYVAVAENIDDIKELKLEKLKGISPEYIDILECKEGVNWTSSLFLLSSNYSIVVICIEELSKFLIER</sequence>
<dbReference type="Proteomes" id="UP000182135">
    <property type="component" value="Unassembled WGS sequence"/>
</dbReference>
<accession>A0A1I2M7C1</accession>
<keyword evidence="2" id="KW-1185">Reference proteome</keyword>
<reference evidence="1 2" key="1">
    <citation type="submission" date="2016-10" db="EMBL/GenBank/DDBJ databases">
        <authorList>
            <person name="de Groot N.N."/>
        </authorList>
    </citation>
    <scope>NUCLEOTIDE SEQUENCE [LARGE SCALE GENOMIC DNA]</scope>
    <source>
        <strain evidence="1 2">NLAE-zl-G419</strain>
    </source>
</reference>
<dbReference type="STRING" id="1529.SAMN04487885_11369"/>
<gene>
    <name evidence="1" type="ORF">SAMN04487885_11369</name>
</gene>
<dbReference type="RefSeq" id="WP_074845666.1">
    <property type="nucleotide sequence ID" value="NZ_FOOE01000013.1"/>
</dbReference>
<dbReference type="EMBL" id="FOOE01000013">
    <property type="protein sequence ID" value="SFF87403.1"/>
    <property type="molecule type" value="Genomic_DNA"/>
</dbReference>
<evidence type="ECO:0000313" key="1">
    <source>
        <dbReference type="EMBL" id="SFF87403.1"/>
    </source>
</evidence>
<proteinExistence type="predicted"/>
<protein>
    <submittedName>
        <fullName evidence="1">Uncharacterized protein</fullName>
    </submittedName>
</protein>
<dbReference type="OrthoDB" id="1915392at2"/>
<name>A0A1I2M7C1_9CLOT</name>